<dbReference type="EMBL" id="MH390489">
    <property type="protein sequence ID" value="QBK36790.1"/>
    <property type="molecule type" value="Genomic_DNA"/>
</dbReference>
<dbReference type="InterPro" id="IPR036870">
    <property type="entry name" value="Ribosomal_bS18_sf"/>
</dbReference>
<keyword evidence="8 10" id="KW-0687">Ribonucleoprotein</keyword>
<feature type="compositionally biased region" description="Basic residues" evidence="12">
    <location>
        <begin position="48"/>
        <end position="66"/>
    </location>
</feature>
<dbReference type="EMBL" id="MH390451">
    <property type="protein sequence ID" value="QBK33674.1"/>
    <property type="molecule type" value="Genomic_DNA"/>
</dbReference>
<evidence type="ECO:0000313" key="15">
    <source>
        <dbReference type="EMBL" id="QBK36790.1"/>
    </source>
</evidence>
<gene>
    <name evidence="10 14" type="primary">rps18</name>
</gene>
<keyword evidence="5 10" id="KW-0699">rRNA-binding</keyword>
<accession>A0A481X948</accession>
<evidence type="ECO:0000256" key="3">
    <source>
        <dbReference type="ARBA" id="ARBA00022528"/>
    </source>
</evidence>
<evidence type="ECO:0000256" key="2">
    <source>
        <dbReference type="ARBA" id="ARBA00005589"/>
    </source>
</evidence>
<dbReference type="PANTHER" id="PTHR13479">
    <property type="entry name" value="30S RIBOSOMAL PROTEIN S18"/>
    <property type="match status" value="1"/>
</dbReference>
<evidence type="ECO:0000256" key="5">
    <source>
        <dbReference type="ARBA" id="ARBA00022730"/>
    </source>
</evidence>
<dbReference type="Pfam" id="PF01084">
    <property type="entry name" value="Ribosomal_S18"/>
    <property type="match status" value="1"/>
</dbReference>
<dbReference type="RefSeq" id="YP_009578696.1">
    <property type="nucleotide sequence ID" value="NC_041501.1"/>
</dbReference>
<dbReference type="SUPFAM" id="SSF46911">
    <property type="entry name" value="Ribosomal protein S18"/>
    <property type="match status" value="1"/>
</dbReference>
<protein>
    <recommendedName>
        <fullName evidence="9 10">Small ribosomal subunit protein bS18c</fullName>
    </recommendedName>
</protein>
<keyword evidence="3 14" id="KW-0150">Chloroplast</keyword>
<dbReference type="PROSITE" id="PS00057">
    <property type="entry name" value="RIBOSOMAL_S18"/>
    <property type="match status" value="1"/>
</dbReference>
<dbReference type="Gene3D" id="4.10.640.10">
    <property type="entry name" value="Ribosomal protein S18"/>
    <property type="match status" value="1"/>
</dbReference>
<evidence type="ECO:0000313" key="14">
    <source>
        <dbReference type="EMBL" id="QBK34494.1"/>
    </source>
</evidence>
<dbReference type="PANTHER" id="PTHR13479:SF40">
    <property type="entry name" value="SMALL RIBOSOMAL SUBUNIT PROTEIN BS18M"/>
    <property type="match status" value="1"/>
</dbReference>
<dbReference type="NCBIfam" id="TIGR00165">
    <property type="entry name" value="S18"/>
    <property type="match status" value="1"/>
</dbReference>
<proteinExistence type="inferred from homology"/>
<dbReference type="GO" id="GO:0005763">
    <property type="term" value="C:mitochondrial small ribosomal subunit"/>
    <property type="evidence" value="ECO:0007669"/>
    <property type="project" value="TreeGrafter"/>
</dbReference>
<evidence type="ECO:0000256" key="10">
    <source>
        <dbReference type="HAMAP-Rule" id="MF_00270"/>
    </source>
</evidence>
<dbReference type="InterPro" id="IPR018275">
    <property type="entry name" value="Ribosomal_bS18_CS"/>
</dbReference>
<evidence type="ECO:0000256" key="1">
    <source>
        <dbReference type="ARBA" id="ARBA00004229"/>
    </source>
</evidence>
<keyword evidence="4 14" id="KW-0934">Plastid</keyword>
<feature type="region of interest" description="Disordered" evidence="12">
    <location>
        <begin position="1"/>
        <end position="70"/>
    </location>
</feature>
<evidence type="ECO:0000256" key="4">
    <source>
        <dbReference type="ARBA" id="ARBA00022640"/>
    </source>
</evidence>
<name>A0A481X948_9CONI</name>
<reference evidence="14" key="1">
    <citation type="submission" date="2018-05" db="EMBL/GenBank/DDBJ databases">
        <authorList>
            <person name="Fu C.-N."/>
            <person name="Wu C.-S."/>
            <person name="Ye L.-J."/>
            <person name="Mo Z.-Q."/>
            <person name="Liu J."/>
            <person name="Chang Y.-W."/>
            <person name="Li D.-Z."/>
            <person name="Chaw S.-M."/>
            <person name="Gao L.-M."/>
        </authorList>
    </citation>
    <scope>NUCLEOTIDE SEQUENCE</scope>
    <source>
        <strain evidence="13">01</strain>
        <strain evidence="14">02</strain>
        <strain evidence="15">03</strain>
    </source>
</reference>
<evidence type="ECO:0000256" key="7">
    <source>
        <dbReference type="ARBA" id="ARBA00022980"/>
    </source>
</evidence>
<comment type="subcellular location">
    <subcellularLocation>
        <location evidence="1 10">Plastid</location>
        <location evidence="1 10">Chloroplast</location>
    </subcellularLocation>
</comment>
<dbReference type="GO" id="GO:0006412">
    <property type="term" value="P:translation"/>
    <property type="evidence" value="ECO:0007669"/>
    <property type="project" value="UniProtKB-UniRule"/>
</dbReference>
<sequence length="129" mass="15060">MPSSRNTSKYKPSSRNTSKYKPSSRNTSKYKPSSRNTSKYKPSSRNTSKYKYKPSSRNKRSFRKRLSPIGPGEQIDYKNISLISRFISEQGKILSRRVNRLMLKQQRLITRAIKQARILSLIPFLSNEK</sequence>
<evidence type="ECO:0000256" key="6">
    <source>
        <dbReference type="ARBA" id="ARBA00022884"/>
    </source>
</evidence>
<comment type="similarity">
    <text evidence="2 10 11">Belongs to the bacterial ribosomal protein bS18 family.</text>
</comment>
<evidence type="ECO:0000256" key="9">
    <source>
        <dbReference type="ARBA" id="ARBA00035266"/>
    </source>
</evidence>
<evidence type="ECO:0000256" key="12">
    <source>
        <dbReference type="SAM" id="MobiDB-lite"/>
    </source>
</evidence>
<dbReference type="FunFam" id="4.10.640.10:FF:000002">
    <property type="entry name" value="30S ribosomal protein S18, chloroplastic"/>
    <property type="match status" value="1"/>
</dbReference>
<evidence type="ECO:0000256" key="11">
    <source>
        <dbReference type="RuleBase" id="RU003910"/>
    </source>
</evidence>
<dbReference type="PRINTS" id="PR00974">
    <property type="entry name" value="RIBOSOMALS18"/>
</dbReference>
<dbReference type="EMBL" id="MH390461">
    <property type="protein sequence ID" value="QBK34494.1"/>
    <property type="molecule type" value="Genomic_DNA"/>
</dbReference>
<dbReference type="AlphaFoldDB" id="A0A481X948"/>
<keyword evidence="7 10" id="KW-0689">Ribosomal protein</keyword>
<reference evidence="14" key="2">
    <citation type="journal article" date="2019" name="Sci. Rep.">
        <title>Prevalence of isomeric plastomes and effectiveness of plastome super-barcodes in yews (Taxus) worldwide.</title>
        <authorList>
            <person name="Fu C.N."/>
            <person name="Wu C.S."/>
            <person name="Ye L.J."/>
            <person name="Mo Z.Q."/>
            <person name="Liu J."/>
            <person name="Chang Y.W."/>
            <person name="Li D.Z."/>
            <person name="Chaw S.M."/>
            <person name="Gao L.M."/>
        </authorList>
    </citation>
    <scope>NUCLEOTIDE SEQUENCE</scope>
    <source>
        <strain evidence="13">01</strain>
        <strain evidence="14">02</strain>
        <strain evidence="15">03</strain>
    </source>
</reference>
<dbReference type="GeneID" id="39704473"/>
<dbReference type="GO" id="GO:0009507">
    <property type="term" value="C:chloroplast"/>
    <property type="evidence" value="ECO:0007669"/>
    <property type="project" value="UniProtKB-SubCell"/>
</dbReference>
<geneLocation type="chloroplast" evidence="14"/>
<keyword evidence="6 10" id="KW-0694">RNA-binding</keyword>
<dbReference type="InterPro" id="IPR001648">
    <property type="entry name" value="Ribosomal_bS18"/>
</dbReference>
<dbReference type="HAMAP" id="MF_00270">
    <property type="entry name" value="Ribosomal_bS18"/>
    <property type="match status" value="1"/>
</dbReference>
<organism evidence="14">
    <name type="scientific">Taxus calcicola</name>
    <dbReference type="NCBI Taxonomy" id="2545979"/>
    <lineage>
        <taxon>Eukaryota</taxon>
        <taxon>Viridiplantae</taxon>
        <taxon>Streptophyta</taxon>
        <taxon>Embryophyta</taxon>
        <taxon>Tracheophyta</taxon>
        <taxon>Spermatophyta</taxon>
        <taxon>Pinopsida</taxon>
        <taxon>Pinidae</taxon>
        <taxon>Conifers II</taxon>
        <taxon>Cupressales</taxon>
        <taxon>Taxaceae</taxon>
        <taxon>Taxus</taxon>
    </lineage>
</organism>
<dbReference type="GO" id="GO:0070181">
    <property type="term" value="F:small ribosomal subunit rRNA binding"/>
    <property type="evidence" value="ECO:0007669"/>
    <property type="project" value="TreeGrafter"/>
</dbReference>
<evidence type="ECO:0000256" key="8">
    <source>
        <dbReference type="ARBA" id="ARBA00023274"/>
    </source>
</evidence>
<feature type="compositionally biased region" description="Polar residues" evidence="12">
    <location>
        <begin position="1"/>
        <end position="47"/>
    </location>
</feature>
<dbReference type="GO" id="GO:0003735">
    <property type="term" value="F:structural constituent of ribosome"/>
    <property type="evidence" value="ECO:0007669"/>
    <property type="project" value="InterPro"/>
</dbReference>
<comment type="subunit">
    <text evidence="10">Part of the 30S ribosomal subunit.</text>
</comment>
<evidence type="ECO:0000313" key="13">
    <source>
        <dbReference type="EMBL" id="QBK33674.1"/>
    </source>
</evidence>